<keyword evidence="2 5" id="KW-0802">TPR repeat</keyword>
<dbReference type="SUPFAM" id="SSF48452">
    <property type="entry name" value="TPR-like"/>
    <property type="match status" value="1"/>
</dbReference>
<evidence type="ECO:0000256" key="3">
    <source>
        <dbReference type="ARBA" id="ARBA00038275"/>
    </source>
</evidence>
<organism evidence="8">
    <name type="scientific">Cyberlindnera fabianii</name>
    <name type="common">Yeast</name>
    <name type="synonym">Hansenula fabianii</name>
    <dbReference type="NCBI Taxonomy" id="36022"/>
    <lineage>
        <taxon>Eukaryota</taxon>
        <taxon>Fungi</taxon>
        <taxon>Dikarya</taxon>
        <taxon>Ascomycota</taxon>
        <taxon>Saccharomycotina</taxon>
        <taxon>Saccharomycetes</taxon>
        <taxon>Phaffomycetales</taxon>
        <taxon>Phaffomycetaceae</taxon>
        <taxon>Cyberlindnera</taxon>
    </lineage>
</organism>
<comment type="similarity">
    <text evidence="3">Belongs to the RPAP3 family.</text>
</comment>
<dbReference type="PANTHER" id="PTHR46423">
    <property type="entry name" value="RNA POLYMERASE II-ASSOCIATED PROTEIN 3"/>
    <property type="match status" value="1"/>
</dbReference>
<gene>
    <name evidence="9" type="ORF">BON22_4746</name>
    <name evidence="8" type="ORF">CYFA0S_12e03510g</name>
</gene>
<dbReference type="Pfam" id="PF13181">
    <property type="entry name" value="TPR_8"/>
    <property type="match status" value="1"/>
</dbReference>
<feature type="domain" description="RNA-polymerase II-associated protein 3-like C-terminal" evidence="7">
    <location>
        <begin position="242"/>
        <end position="322"/>
    </location>
</feature>
<evidence type="ECO:0000256" key="4">
    <source>
        <dbReference type="ARBA" id="ARBA00040133"/>
    </source>
</evidence>
<dbReference type="PANTHER" id="PTHR46423:SF1">
    <property type="entry name" value="RNA POLYMERASE II-ASSOCIATED PROTEIN 3"/>
    <property type="match status" value="1"/>
</dbReference>
<dbReference type="OMA" id="THENEFP"/>
<feature type="repeat" description="TPR" evidence="5">
    <location>
        <begin position="92"/>
        <end position="125"/>
    </location>
</feature>
<evidence type="ECO:0000256" key="5">
    <source>
        <dbReference type="PROSITE-ProRule" id="PRU00339"/>
    </source>
</evidence>
<keyword evidence="10" id="KW-1185">Reference proteome</keyword>
<dbReference type="Pfam" id="PF13877">
    <property type="entry name" value="RPAP3_C"/>
    <property type="match status" value="1"/>
</dbReference>
<dbReference type="Gene3D" id="1.25.40.10">
    <property type="entry name" value="Tetratricopeptide repeat domain"/>
    <property type="match status" value="1"/>
</dbReference>
<evidence type="ECO:0000256" key="6">
    <source>
        <dbReference type="SAM" id="MobiDB-lite"/>
    </source>
</evidence>
<proteinExistence type="inferred from homology"/>
<reference evidence="10" key="2">
    <citation type="journal article" date="2017" name="Genome Announc.">
        <title>Genome sequences of Cyberlindnera fabianii 65, Pichia kudriavzevii 129, and Saccharomyces cerevisiae 131 isolated from fermented masau fruits in Zimbabwe.</title>
        <authorList>
            <person name="van Rijswijck I.M.H."/>
            <person name="Derks M.F.L."/>
            <person name="Abee T."/>
            <person name="de Ridder D."/>
            <person name="Smid E.J."/>
        </authorList>
    </citation>
    <scope>NUCLEOTIDE SEQUENCE [LARGE SCALE GENOMIC DNA]</scope>
    <source>
        <strain evidence="10">65</strain>
    </source>
</reference>
<dbReference type="InterPro" id="IPR051966">
    <property type="entry name" value="RPAP3"/>
</dbReference>
<feature type="compositionally biased region" description="Low complexity" evidence="6">
    <location>
        <begin position="179"/>
        <end position="198"/>
    </location>
</feature>
<sequence>MSQLSFKTYLGFYKDYCFYMADKLQVKGNEAFKAKNFQEAGELYASAIQLDPQNAVLYSNRAMTLIKLEDWETCISVCNTGLSKNPDSKTKLKLLWRRGIAESKLEDFKAAKISYTTALDLEPTNSMVIKSMEELRTMESQFKRSHSVDEKTSEKRAKTIENIPIYEVDELPVEFRDLSSSSSQEASTSKPSTLSTPSAHSEKISLPRKSPLIEEINESQPTTSITQATHFPTTPTLQQLTTIMKTVSPQTLRYVFDLPTTTLQKIYSTGCLDSAVLNFVLRACLHVLESSPSEESTRKTLELLHMFTEVPRFSLVCLFCDKSILSKIEDIIRSQDPNLCAIFTKWK</sequence>
<dbReference type="EMBL" id="LK052897">
    <property type="protein sequence ID" value="CDR43713.1"/>
    <property type="molecule type" value="Genomic_DNA"/>
</dbReference>
<reference evidence="9" key="3">
    <citation type="submission" date="2017-01" db="EMBL/GenBank/DDBJ databases">
        <authorList>
            <person name="Mah S.A."/>
            <person name="Swanson W.J."/>
            <person name="Moy G.W."/>
            <person name="Vacquier V.D."/>
        </authorList>
    </citation>
    <scope>NUCLEOTIDE SEQUENCE [LARGE SCALE GENOMIC DNA]</scope>
    <source>
        <strain evidence="9">65</strain>
    </source>
</reference>
<evidence type="ECO:0000256" key="2">
    <source>
        <dbReference type="ARBA" id="ARBA00022803"/>
    </source>
</evidence>
<protein>
    <recommendedName>
        <fullName evidence="4">RNA polymerase II-associated protein 3</fullName>
    </recommendedName>
</protein>
<dbReference type="InterPro" id="IPR011990">
    <property type="entry name" value="TPR-like_helical_dom_sf"/>
</dbReference>
<evidence type="ECO:0000313" key="8">
    <source>
        <dbReference type="EMBL" id="CDR43713.1"/>
    </source>
</evidence>
<evidence type="ECO:0000256" key="1">
    <source>
        <dbReference type="ARBA" id="ARBA00022737"/>
    </source>
</evidence>
<dbReference type="STRING" id="36022.A0A061B769"/>
<evidence type="ECO:0000259" key="7">
    <source>
        <dbReference type="Pfam" id="PF13877"/>
    </source>
</evidence>
<name>A0A061B769_CYBFA</name>
<dbReference type="GO" id="GO:0101031">
    <property type="term" value="C:protein folding chaperone complex"/>
    <property type="evidence" value="ECO:0007669"/>
    <property type="project" value="TreeGrafter"/>
</dbReference>
<dbReference type="Pfam" id="PF14559">
    <property type="entry name" value="TPR_19"/>
    <property type="match status" value="1"/>
</dbReference>
<accession>A0A061B769</accession>
<dbReference type="AlphaFoldDB" id="A0A061B769"/>
<evidence type="ECO:0000313" key="9">
    <source>
        <dbReference type="EMBL" id="ONH65390.1"/>
    </source>
</evidence>
<dbReference type="OrthoDB" id="10250354at2759"/>
<dbReference type="PROSITE" id="PS50005">
    <property type="entry name" value="TPR"/>
    <property type="match status" value="2"/>
</dbReference>
<dbReference type="InterPro" id="IPR019734">
    <property type="entry name" value="TPR_rpt"/>
</dbReference>
<keyword evidence="1" id="KW-0677">Repeat</keyword>
<evidence type="ECO:0000313" key="10">
    <source>
        <dbReference type="Proteomes" id="UP000189513"/>
    </source>
</evidence>
<dbReference type="InterPro" id="IPR025986">
    <property type="entry name" value="RPAP3-like_C"/>
</dbReference>
<dbReference type="SMART" id="SM00028">
    <property type="entry name" value="TPR"/>
    <property type="match status" value="3"/>
</dbReference>
<dbReference type="VEuPathDB" id="FungiDB:BON22_4746"/>
<feature type="region of interest" description="Disordered" evidence="6">
    <location>
        <begin position="177"/>
        <end position="210"/>
    </location>
</feature>
<dbReference type="Proteomes" id="UP000189513">
    <property type="component" value="Unassembled WGS sequence"/>
</dbReference>
<feature type="repeat" description="TPR" evidence="5">
    <location>
        <begin position="21"/>
        <end position="54"/>
    </location>
</feature>
<reference evidence="8" key="1">
    <citation type="journal article" date="2014" name="Genome Announc.">
        <title>Genome sequence of the yeast Cyberlindnera fabianii (Hansenula fabianii).</title>
        <authorList>
            <person name="Freel K.C."/>
            <person name="Sarilar V."/>
            <person name="Neuveglise C."/>
            <person name="Devillers H."/>
            <person name="Friedrich A."/>
            <person name="Schacherer J."/>
        </authorList>
    </citation>
    <scope>NUCLEOTIDE SEQUENCE</scope>
    <source>
        <strain evidence="8">YJS4271</strain>
    </source>
</reference>
<dbReference type="EMBL" id="MPUK01000011">
    <property type="protein sequence ID" value="ONH65390.1"/>
    <property type="molecule type" value="Genomic_DNA"/>
</dbReference>